<dbReference type="Proteomes" id="UP000555103">
    <property type="component" value="Unassembled WGS sequence"/>
</dbReference>
<dbReference type="SMART" id="SM00448">
    <property type="entry name" value="REC"/>
    <property type="match status" value="1"/>
</dbReference>
<dbReference type="GO" id="GO:0000155">
    <property type="term" value="F:phosphorelay sensor kinase activity"/>
    <property type="evidence" value="ECO:0007669"/>
    <property type="project" value="TreeGrafter"/>
</dbReference>
<keyword evidence="2" id="KW-0805">Transcription regulation</keyword>
<evidence type="ECO:0000256" key="3">
    <source>
        <dbReference type="ARBA" id="ARBA00023163"/>
    </source>
</evidence>
<proteinExistence type="predicted"/>
<protein>
    <submittedName>
        <fullName evidence="7">YesN/AraC family two-component response regulator</fullName>
    </submittedName>
</protein>
<organism evidence="7 8">
    <name type="scientific">Dysgonomonas hofstadii</name>
    <dbReference type="NCBI Taxonomy" id="637886"/>
    <lineage>
        <taxon>Bacteria</taxon>
        <taxon>Pseudomonadati</taxon>
        <taxon>Bacteroidota</taxon>
        <taxon>Bacteroidia</taxon>
        <taxon>Bacteroidales</taxon>
        <taxon>Dysgonomonadaceae</taxon>
        <taxon>Dysgonomonas</taxon>
    </lineage>
</organism>
<dbReference type="Pfam" id="PF00072">
    <property type="entry name" value="Response_reg"/>
    <property type="match status" value="1"/>
</dbReference>
<reference evidence="7 8" key="1">
    <citation type="submission" date="2020-08" db="EMBL/GenBank/DDBJ databases">
        <title>Genomic Encyclopedia of Type Strains, Phase IV (KMG-IV): sequencing the most valuable type-strain genomes for metagenomic binning, comparative biology and taxonomic classification.</title>
        <authorList>
            <person name="Goeker M."/>
        </authorList>
    </citation>
    <scope>NUCLEOTIDE SEQUENCE [LARGE SCALE GENOMIC DNA]</scope>
    <source>
        <strain evidence="7 8">DSM 104969</strain>
    </source>
</reference>
<dbReference type="InterPro" id="IPR018060">
    <property type="entry name" value="HTH_AraC"/>
</dbReference>
<dbReference type="PANTHER" id="PTHR43547">
    <property type="entry name" value="TWO-COMPONENT HISTIDINE KINASE"/>
    <property type="match status" value="1"/>
</dbReference>
<evidence type="ECO:0000259" key="6">
    <source>
        <dbReference type="PROSITE" id="PS50110"/>
    </source>
</evidence>
<keyword evidence="8" id="KW-1185">Reference proteome</keyword>
<dbReference type="Gene3D" id="3.40.50.2300">
    <property type="match status" value="1"/>
</dbReference>
<evidence type="ECO:0000256" key="1">
    <source>
        <dbReference type="ARBA" id="ARBA00022553"/>
    </source>
</evidence>
<dbReference type="InterPro" id="IPR009057">
    <property type="entry name" value="Homeodomain-like_sf"/>
</dbReference>
<dbReference type="GO" id="GO:0003700">
    <property type="term" value="F:DNA-binding transcription factor activity"/>
    <property type="evidence" value="ECO:0007669"/>
    <property type="project" value="InterPro"/>
</dbReference>
<dbReference type="AlphaFoldDB" id="A0A840CQ49"/>
<accession>A0A840CQ49</accession>
<sequence length="232" mass="26412">MQEFIKKNLALVYNVLLANDGMEGIKLLEREEVDLIISDIMMPNMDGIEFCNKVKSSFLWNHIPLVMLTAKTNIASKIEALEIGADAYVEKSFSISFLSVQIRNLLESRRNLLKKFTETPFASLKSIAGNREDEEFLAKVNDIIEKNIANVDFTFEHLAEELHVSSSGLFAKIKNLSGITSNKLLLMVRLKRATELLNENKYRVNEVCYMVGFNNPSYFAKCFQKTVWSIAV</sequence>
<dbReference type="PROSITE" id="PS01124">
    <property type="entry name" value="HTH_ARAC_FAMILY_2"/>
    <property type="match status" value="1"/>
</dbReference>
<dbReference type="EMBL" id="JACIEP010000023">
    <property type="protein sequence ID" value="MBB4038140.1"/>
    <property type="molecule type" value="Genomic_DNA"/>
</dbReference>
<keyword evidence="1 4" id="KW-0597">Phosphoprotein</keyword>
<dbReference type="CDD" id="cd17574">
    <property type="entry name" value="REC_OmpR"/>
    <property type="match status" value="1"/>
</dbReference>
<evidence type="ECO:0000313" key="8">
    <source>
        <dbReference type="Proteomes" id="UP000555103"/>
    </source>
</evidence>
<evidence type="ECO:0000259" key="5">
    <source>
        <dbReference type="PROSITE" id="PS01124"/>
    </source>
</evidence>
<dbReference type="SMART" id="SM00342">
    <property type="entry name" value="HTH_ARAC"/>
    <property type="match status" value="1"/>
</dbReference>
<dbReference type="InterPro" id="IPR001789">
    <property type="entry name" value="Sig_transdc_resp-reg_receiver"/>
</dbReference>
<dbReference type="PANTHER" id="PTHR43547:SF2">
    <property type="entry name" value="HYBRID SIGNAL TRANSDUCTION HISTIDINE KINASE C"/>
    <property type="match status" value="1"/>
</dbReference>
<feature type="domain" description="Response regulatory" evidence="6">
    <location>
        <begin position="1"/>
        <end position="106"/>
    </location>
</feature>
<dbReference type="InterPro" id="IPR011006">
    <property type="entry name" value="CheY-like_superfamily"/>
</dbReference>
<evidence type="ECO:0000256" key="4">
    <source>
        <dbReference type="PROSITE-ProRule" id="PRU00169"/>
    </source>
</evidence>
<dbReference type="Gene3D" id="1.10.10.60">
    <property type="entry name" value="Homeodomain-like"/>
    <property type="match status" value="1"/>
</dbReference>
<keyword evidence="3" id="KW-0804">Transcription</keyword>
<dbReference type="SUPFAM" id="SSF52172">
    <property type="entry name" value="CheY-like"/>
    <property type="match status" value="1"/>
</dbReference>
<evidence type="ECO:0000256" key="2">
    <source>
        <dbReference type="ARBA" id="ARBA00023015"/>
    </source>
</evidence>
<evidence type="ECO:0000313" key="7">
    <source>
        <dbReference type="EMBL" id="MBB4038140.1"/>
    </source>
</evidence>
<gene>
    <name evidence="7" type="ORF">GGR21_004069</name>
</gene>
<comment type="caution">
    <text evidence="7">The sequence shown here is derived from an EMBL/GenBank/DDBJ whole genome shotgun (WGS) entry which is preliminary data.</text>
</comment>
<dbReference type="SUPFAM" id="SSF46689">
    <property type="entry name" value="Homeodomain-like"/>
    <property type="match status" value="1"/>
</dbReference>
<name>A0A840CQ49_9BACT</name>
<dbReference type="GO" id="GO:0043565">
    <property type="term" value="F:sequence-specific DNA binding"/>
    <property type="evidence" value="ECO:0007669"/>
    <property type="project" value="InterPro"/>
</dbReference>
<dbReference type="Pfam" id="PF12833">
    <property type="entry name" value="HTH_18"/>
    <property type="match status" value="1"/>
</dbReference>
<feature type="domain" description="HTH araC/xylS-type" evidence="5">
    <location>
        <begin position="138"/>
        <end position="232"/>
    </location>
</feature>
<dbReference type="RefSeq" id="WP_246348132.1">
    <property type="nucleotide sequence ID" value="NZ_JACIEP010000023.1"/>
</dbReference>
<feature type="modified residue" description="4-aspartylphosphate" evidence="4">
    <location>
        <position position="39"/>
    </location>
</feature>
<dbReference type="PROSITE" id="PS50110">
    <property type="entry name" value="RESPONSE_REGULATORY"/>
    <property type="match status" value="1"/>
</dbReference>